<feature type="region of interest" description="Disordered" evidence="1">
    <location>
        <begin position="29"/>
        <end position="50"/>
    </location>
</feature>
<accession>A0A7J6NWL2</accession>
<evidence type="ECO:0000313" key="2">
    <source>
        <dbReference type="EMBL" id="KAF4688269.1"/>
    </source>
</evidence>
<organism evidence="2 3">
    <name type="scientific">Perkinsus olseni</name>
    <name type="common">Perkinsus atlanticus</name>
    <dbReference type="NCBI Taxonomy" id="32597"/>
    <lineage>
        <taxon>Eukaryota</taxon>
        <taxon>Sar</taxon>
        <taxon>Alveolata</taxon>
        <taxon>Perkinsozoa</taxon>
        <taxon>Perkinsea</taxon>
        <taxon>Perkinsida</taxon>
        <taxon>Perkinsidae</taxon>
        <taxon>Perkinsus</taxon>
    </lineage>
</organism>
<reference evidence="2 3" key="1">
    <citation type="submission" date="2020-04" db="EMBL/GenBank/DDBJ databases">
        <title>Perkinsus olseni comparative genomics.</title>
        <authorList>
            <person name="Bogema D.R."/>
        </authorList>
    </citation>
    <scope>NUCLEOTIDE SEQUENCE [LARGE SCALE GENOMIC DNA]</scope>
    <source>
        <strain evidence="2">00978-12</strain>
    </source>
</reference>
<dbReference type="AlphaFoldDB" id="A0A7J6NWL2"/>
<feature type="compositionally biased region" description="Basic and acidic residues" evidence="1">
    <location>
        <begin position="29"/>
        <end position="38"/>
    </location>
</feature>
<evidence type="ECO:0000256" key="1">
    <source>
        <dbReference type="SAM" id="MobiDB-lite"/>
    </source>
</evidence>
<sequence>MNQSSLYGSVLRVFLSKLRGHLEKCKRDMTGKADRSEAPPDLFPVADQAGGSSMFPVVPKQAVESKNIESETDFKISHEEDDKEGSLCHLEWHHSEVHQEPLNYLFDRLDLRVHLDPKEKAFTYIKADSRQTNTDRYLSIKDNEDELAVSAFACARDLGTRIYPKVQGGPRGDDQRRESNDRLLPITCVLHLTSLEAVRSSGEDQKALHVREPVDFSKMVITDRERKASEPITVDIRHIEDEKKGDLCSLDWRFFDFTQFPTGGHEVLRLQIHLDAEEKAFTYIDAHAEFSLYRRDLNIEENKNKLNVKAIEYGRGHSGWVSPKIEVGAVGTKARSRAEKLLSEGGRAPFSPFAHLKGAALDRLIKDIDWKKDGGEDTCERIYFFLAFNAPDGYVNGNLAWLFDFVNKNAPRIGKQVRELQKNK</sequence>
<gene>
    <name evidence="2" type="ORF">FOZ60_002968</name>
</gene>
<comment type="caution">
    <text evidence="2">The sequence shown here is derived from an EMBL/GenBank/DDBJ whole genome shotgun (WGS) entry which is preliminary data.</text>
</comment>
<evidence type="ECO:0000313" key="3">
    <source>
        <dbReference type="Proteomes" id="UP000541610"/>
    </source>
</evidence>
<name>A0A7J6NWL2_PEROL</name>
<protein>
    <submittedName>
        <fullName evidence="2">Uncharacterized protein</fullName>
    </submittedName>
</protein>
<dbReference type="EMBL" id="JABANP010000157">
    <property type="protein sequence ID" value="KAF4688269.1"/>
    <property type="molecule type" value="Genomic_DNA"/>
</dbReference>
<dbReference type="Proteomes" id="UP000541610">
    <property type="component" value="Unassembled WGS sequence"/>
</dbReference>
<proteinExistence type="predicted"/>